<feature type="short sequence motif" description="Histidine triad motif" evidence="2 3">
    <location>
        <begin position="97"/>
        <end position="101"/>
    </location>
</feature>
<sequence length="136" mass="15047">MSECIFCKIVSGEIPCAKVYEDDHVLAFLDINPLMPGHTLLIPKKHAETIFDMSPEEAAACGAALPKVASAVFKGMDAEGMNILQNNYEISGQEIFHVHFHLMPRKTGDGFKVPWPAKQYGPGEMEAVLEKIREAF</sequence>
<accession>A0A1M5DMK8</accession>
<gene>
    <name evidence="5" type="ORF">SAMN02745206_02459</name>
</gene>
<reference evidence="6" key="1">
    <citation type="submission" date="2016-11" db="EMBL/GenBank/DDBJ databases">
        <authorList>
            <person name="Varghese N."/>
            <person name="Submissions S."/>
        </authorList>
    </citation>
    <scope>NUCLEOTIDE SEQUENCE [LARGE SCALE GENOMIC DNA]</scope>
    <source>
        <strain evidence="6">DSM 9756</strain>
    </source>
</reference>
<evidence type="ECO:0000256" key="1">
    <source>
        <dbReference type="PIRSR" id="PIRSR601310-1"/>
    </source>
</evidence>
<dbReference type="Proteomes" id="UP000184076">
    <property type="component" value="Unassembled WGS sequence"/>
</dbReference>
<dbReference type="InterPro" id="IPR039384">
    <property type="entry name" value="HINT"/>
</dbReference>
<dbReference type="PRINTS" id="PR00332">
    <property type="entry name" value="HISTRIAD"/>
</dbReference>
<dbReference type="PROSITE" id="PS51084">
    <property type="entry name" value="HIT_2"/>
    <property type="match status" value="1"/>
</dbReference>
<dbReference type="InterPro" id="IPR036265">
    <property type="entry name" value="HIT-like_sf"/>
</dbReference>
<dbReference type="AlphaFoldDB" id="A0A1M5DMK8"/>
<feature type="domain" description="HIT" evidence="4">
    <location>
        <begin position="5"/>
        <end position="112"/>
    </location>
</feature>
<dbReference type="EMBL" id="FQVB01000024">
    <property type="protein sequence ID" value="SHF68012.1"/>
    <property type="molecule type" value="Genomic_DNA"/>
</dbReference>
<evidence type="ECO:0000256" key="2">
    <source>
        <dbReference type="PIRSR" id="PIRSR601310-3"/>
    </source>
</evidence>
<dbReference type="PANTHER" id="PTHR46648:SF1">
    <property type="entry name" value="ADENOSINE 5'-MONOPHOSPHORAMIDASE HNT1"/>
    <property type="match status" value="1"/>
</dbReference>
<dbReference type="PANTHER" id="PTHR46648">
    <property type="entry name" value="HIT FAMILY PROTEIN 1"/>
    <property type="match status" value="1"/>
</dbReference>
<dbReference type="InterPro" id="IPR011146">
    <property type="entry name" value="HIT-like"/>
</dbReference>
<feature type="active site" description="Tele-AMP-histidine intermediate" evidence="1">
    <location>
        <position position="99"/>
    </location>
</feature>
<keyword evidence="6" id="KW-1185">Reference proteome</keyword>
<organism evidence="5 6">
    <name type="scientific">Desulfacinum infernum DSM 9756</name>
    <dbReference type="NCBI Taxonomy" id="1121391"/>
    <lineage>
        <taxon>Bacteria</taxon>
        <taxon>Pseudomonadati</taxon>
        <taxon>Thermodesulfobacteriota</taxon>
        <taxon>Syntrophobacteria</taxon>
        <taxon>Syntrophobacterales</taxon>
        <taxon>Syntrophobacteraceae</taxon>
        <taxon>Desulfacinum</taxon>
    </lineage>
</organism>
<dbReference type="RefSeq" id="WP_073039983.1">
    <property type="nucleotide sequence ID" value="NZ_FQVB01000024.1"/>
</dbReference>
<dbReference type="SUPFAM" id="SSF54197">
    <property type="entry name" value="HIT-like"/>
    <property type="match status" value="1"/>
</dbReference>
<dbReference type="OrthoDB" id="9784774at2"/>
<dbReference type="STRING" id="1121391.SAMN02745206_02459"/>
<dbReference type="InterPro" id="IPR001310">
    <property type="entry name" value="Histidine_triad_HIT"/>
</dbReference>
<dbReference type="GO" id="GO:0003824">
    <property type="term" value="F:catalytic activity"/>
    <property type="evidence" value="ECO:0007669"/>
    <property type="project" value="InterPro"/>
</dbReference>
<evidence type="ECO:0000313" key="5">
    <source>
        <dbReference type="EMBL" id="SHF68012.1"/>
    </source>
</evidence>
<dbReference type="Gene3D" id="3.30.428.10">
    <property type="entry name" value="HIT-like"/>
    <property type="match status" value="1"/>
</dbReference>
<evidence type="ECO:0000259" key="4">
    <source>
        <dbReference type="PROSITE" id="PS51084"/>
    </source>
</evidence>
<evidence type="ECO:0000313" key="6">
    <source>
        <dbReference type="Proteomes" id="UP000184076"/>
    </source>
</evidence>
<evidence type="ECO:0000256" key="3">
    <source>
        <dbReference type="PROSITE-ProRule" id="PRU00464"/>
    </source>
</evidence>
<name>A0A1M5DMK8_9BACT</name>
<dbReference type="GO" id="GO:0009117">
    <property type="term" value="P:nucleotide metabolic process"/>
    <property type="evidence" value="ECO:0007669"/>
    <property type="project" value="TreeGrafter"/>
</dbReference>
<dbReference type="Pfam" id="PF01230">
    <property type="entry name" value="HIT"/>
    <property type="match status" value="1"/>
</dbReference>
<dbReference type="CDD" id="cd01277">
    <property type="entry name" value="HINT_subgroup"/>
    <property type="match status" value="1"/>
</dbReference>
<protein>
    <submittedName>
        <fullName evidence="5">Histidine triad (HIT) family protein</fullName>
    </submittedName>
</protein>
<dbReference type="InterPro" id="IPR019808">
    <property type="entry name" value="Histidine_triad_CS"/>
</dbReference>
<proteinExistence type="predicted"/>
<dbReference type="PROSITE" id="PS00892">
    <property type="entry name" value="HIT_1"/>
    <property type="match status" value="1"/>
</dbReference>